<evidence type="ECO:0000313" key="1">
    <source>
        <dbReference type="EMBL" id="AWB11085.1"/>
    </source>
</evidence>
<evidence type="ECO:0000313" key="2">
    <source>
        <dbReference type="Proteomes" id="UP000244792"/>
    </source>
</evidence>
<organism evidence="1 2">
    <name type="scientific">Thermodesulfobium acidiphilum</name>
    <dbReference type="NCBI Taxonomy" id="1794699"/>
    <lineage>
        <taxon>Bacteria</taxon>
        <taxon>Pseudomonadati</taxon>
        <taxon>Thermodesulfobiota</taxon>
        <taxon>Thermodesulfobiia</taxon>
        <taxon>Thermodesulfobiales</taxon>
        <taxon>Thermodesulfobiaceae</taxon>
        <taxon>Thermodesulfobium</taxon>
    </lineage>
</organism>
<dbReference type="EMBL" id="CP020921">
    <property type="protein sequence ID" value="AWB11085.1"/>
    <property type="molecule type" value="Genomic_DNA"/>
</dbReference>
<reference evidence="1 2" key="1">
    <citation type="submission" date="2017-04" db="EMBL/GenBank/DDBJ databases">
        <title>Genomic insights into metabolism of Thermodesulfobium acidiphilum.</title>
        <authorList>
            <person name="Toshchakov S.V."/>
            <person name="Frolov E.N."/>
            <person name="Kublanov I.V."/>
            <person name="Samarov N.I."/>
            <person name="Novikov A."/>
            <person name="Lebedinsky A.V."/>
            <person name="Bonch-Osmolovskaya E.A."/>
            <person name="Chernyh N.A."/>
        </authorList>
    </citation>
    <scope>NUCLEOTIDE SEQUENCE [LARGE SCALE GENOMIC DNA]</scope>
    <source>
        <strain evidence="1 2">3127-1</strain>
    </source>
</reference>
<proteinExistence type="predicted"/>
<dbReference type="AlphaFoldDB" id="A0A2R4W2V2"/>
<sequence length="58" mass="6690">MDFLFILLVGIISFFVLYKIFSKRKSMCDSCPNKVCKTKDFSCCDLETLPKEEKNGSK</sequence>
<keyword evidence="2" id="KW-1185">Reference proteome</keyword>
<protein>
    <submittedName>
        <fullName evidence="1">Uncharacterized protein</fullName>
    </submittedName>
</protein>
<accession>A0A2R4W2V2</accession>
<dbReference type="Proteomes" id="UP000244792">
    <property type="component" value="Chromosome"/>
</dbReference>
<dbReference type="RefSeq" id="WP_199919798.1">
    <property type="nucleotide sequence ID" value="NZ_CP020921.1"/>
</dbReference>
<dbReference type="KEGG" id="taci:TDSAC_1749"/>
<name>A0A2R4W2V2_THEAF</name>
<gene>
    <name evidence="1" type="ORF">TDSAC_1749</name>
</gene>